<evidence type="ECO:0000313" key="11">
    <source>
        <dbReference type="Proteomes" id="UP000663855"/>
    </source>
</evidence>
<name>A0A815USV7_9BILA</name>
<dbReference type="InterPro" id="IPR031127">
    <property type="entry name" value="E3_UB_ligase_RBR"/>
</dbReference>
<dbReference type="PROSITE" id="PS00518">
    <property type="entry name" value="ZF_RING_1"/>
    <property type="match status" value="1"/>
</dbReference>
<evidence type="ECO:0000256" key="4">
    <source>
        <dbReference type="ARBA" id="ARBA00022723"/>
    </source>
</evidence>
<keyword evidence="4" id="KW-0479">Metal-binding</keyword>
<evidence type="ECO:0000256" key="6">
    <source>
        <dbReference type="ARBA" id="ARBA00022771"/>
    </source>
</evidence>
<dbReference type="CDD" id="cd22584">
    <property type="entry name" value="Rcat_RBR_unk"/>
    <property type="match status" value="1"/>
</dbReference>
<dbReference type="InterPro" id="IPR044066">
    <property type="entry name" value="TRIAD_supradom"/>
</dbReference>
<keyword evidence="8" id="KW-0862">Zinc</keyword>
<protein>
    <recommendedName>
        <fullName evidence="2">RBR-type E3 ubiquitin transferase</fullName>
        <ecNumber evidence="2">2.3.2.31</ecNumber>
    </recommendedName>
</protein>
<organism evidence="10 11">
    <name type="scientific">Rotaria magnacalcarata</name>
    <dbReference type="NCBI Taxonomy" id="392030"/>
    <lineage>
        <taxon>Eukaryota</taxon>
        <taxon>Metazoa</taxon>
        <taxon>Spiralia</taxon>
        <taxon>Gnathifera</taxon>
        <taxon>Rotifera</taxon>
        <taxon>Eurotatoria</taxon>
        <taxon>Bdelloidea</taxon>
        <taxon>Philodinida</taxon>
        <taxon>Philodinidae</taxon>
        <taxon>Rotaria</taxon>
    </lineage>
</organism>
<dbReference type="EMBL" id="CAJNOV010013429">
    <property type="protein sequence ID" value="CAF1521300.1"/>
    <property type="molecule type" value="Genomic_DNA"/>
</dbReference>
<evidence type="ECO:0000256" key="7">
    <source>
        <dbReference type="ARBA" id="ARBA00022786"/>
    </source>
</evidence>
<accession>A0A815USV7</accession>
<dbReference type="Pfam" id="PF01485">
    <property type="entry name" value="IBR"/>
    <property type="match status" value="2"/>
</dbReference>
<keyword evidence="5" id="KW-0677">Repeat</keyword>
<dbReference type="Gene3D" id="1.20.120.1750">
    <property type="match status" value="1"/>
</dbReference>
<keyword evidence="6" id="KW-0863">Zinc-finger</keyword>
<evidence type="ECO:0000256" key="5">
    <source>
        <dbReference type="ARBA" id="ARBA00022737"/>
    </source>
</evidence>
<gene>
    <name evidence="10" type="ORF">CJN711_LOCUS28420</name>
</gene>
<evidence type="ECO:0000256" key="3">
    <source>
        <dbReference type="ARBA" id="ARBA00022679"/>
    </source>
</evidence>
<feature type="domain" description="RING-type" evidence="9">
    <location>
        <begin position="104"/>
        <end position="305"/>
    </location>
</feature>
<reference evidence="10" key="1">
    <citation type="submission" date="2021-02" db="EMBL/GenBank/DDBJ databases">
        <authorList>
            <person name="Nowell W R."/>
        </authorList>
    </citation>
    <scope>NUCLEOTIDE SEQUENCE</scope>
</reference>
<evidence type="ECO:0000259" key="9">
    <source>
        <dbReference type="PROSITE" id="PS51873"/>
    </source>
</evidence>
<comment type="caution">
    <text evidence="10">The sequence shown here is derived from an EMBL/GenBank/DDBJ whole genome shotgun (WGS) entry which is preliminary data.</text>
</comment>
<dbReference type="GO" id="GO:0008270">
    <property type="term" value="F:zinc ion binding"/>
    <property type="evidence" value="ECO:0007669"/>
    <property type="project" value="UniProtKB-KW"/>
</dbReference>
<dbReference type="PANTHER" id="PTHR11685">
    <property type="entry name" value="RBR FAMILY RING FINGER AND IBR DOMAIN-CONTAINING"/>
    <property type="match status" value="1"/>
</dbReference>
<dbReference type="EC" id="2.3.2.31" evidence="2"/>
<dbReference type="InterPro" id="IPR002867">
    <property type="entry name" value="IBR_dom"/>
</dbReference>
<dbReference type="SUPFAM" id="SSF57850">
    <property type="entry name" value="RING/U-box"/>
    <property type="match status" value="2"/>
</dbReference>
<dbReference type="InterPro" id="IPR017907">
    <property type="entry name" value="Znf_RING_CS"/>
</dbReference>
<dbReference type="GO" id="GO:0061630">
    <property type="term" value="F:ubiquitin protein ligase activity"/>
    <property type="evidence" value="ECO:0007669"/>
    <property type="project" value="UniProtKB-EC"/>
</dbReference>
<proteinExistence type="predicted"/>
<keyword evidence="3" id="KW-0808">Transferase</keyword>
<comment type="catalytic activity">
    <reaction evidence="1">
        <text>[E2 ubiquitin-conjugating enzyme]-S-ubiquitinyl-L-cysteine + [acceptor protein]-L-lysine = [E2 ubiquitin-conjugating enzyme]-L-cysteine + [acceptor protein]-N(6)-ubiquitinyl-L-lysine.</text>
        <dbReference type="EC" id="2.3.2.31"/>
    </reaction>
</comment>
<sequence length="396" mass="45543">MARAVVVDESDPDFQLQKKFDAAWLTDLDLIRQITIQESQEEEDRIFAARLAGVPVATIPDDVRGMAMLLYDSNNESDDDEVQSTTINNRPVVSHKVAPVKQHRRKKCALCMEYTIKTDPCLPCKHIYCIGCLQELFMKSMQDETLMPPRCCQQIIPVNLARLTLKEIENFNAKQLEYSTKDRLYCSQPTCSAFIPPTHITNSIGTLTLTFINLFACNLYSRPGCGITTCSTCKAVSHGTLDCPKDEETSAVLAVADQAGWSRCYQCRALVELTQGCYHMTCRCHAEFCYLCKKPWKNCSCPQWNERLLVTEARIRSARIPALQMRQTNNRRQADEHVQRMVDQLRANYECRHTNQWEYTAGGGRCEECSDYLRHYLFRCRQCHLMACNRCRRNRL</sequence>
<keyword evidence="7" id="KW-0833">Ubl conjugation pathway</keyword>
<evidence type="ECO:0000256" key="1">
    <source>
        <dbReference type="ARBA" id="ARBA00001798"/>
    </source>
</evidence>
<dbReference type="PROSITE" id="PS51873">
    <property type="entry name" value="TRIAD"/>
    <property type="match status" value="1"/>
</dbReference>
<dbReference type="Proteomes" id="UP000663855">
    <property type="component" value="Unassembled WGS sequence"/>
</dbReference>
<dbReference type="AlphaFoldDB" id="A0A815USV7"/>
<evidence type="ECO:0000313" key="10">
    <source>
        <dbReference type="EMBL" id="CAF1521300.1"/>
    </source>
</evidence>
<evidence type="ECO:0000256" key="8">
    <source>
        <dbReference type="ARBA" id="ARBA00022833"/>
    </source>
</evidence>
<dbReference type="GO" id="GO:0016567">
    <property type="term" value="P:protein ubiquitination"/>
    <property type="evidence" value="ECO:0007669"/>
    <property type="project" value="InterPro"/>
</dbReference>
<evidence type="ECO:0000256" key="2">
    <source>
        <dbReference type="ARBA" id="ARBA00012251"/>
    </source>
</evidence>